<dbReference type="OrthoDB" id="7375660at2"/>
<reference evidence="2 3" key="1">
    <citation type="submission" date="2019-06" db="EMBL/GenBank/DDBJ databases">
        <title>New taxonomy in bacterial strain CC-CFT640, isolated from vineyard.</title>
        <authorList>
            <person name="Lin S.-Y."/>
            <person name="Tsai C.-F."/>
            <person name="Young C.-C."/>
        </authorList>
    </citation>
    <scope>NUCLEOTIDE SEQUENCE [LARGE SCALE GENOMIC DNA]</scope>
    <source>
        <strain evidence="2 3">CC-CFT640</strain>
    </source>
</reference>
<feature type="signal peptide" evidence="1">
    <location>
        <begin position="1"/>
        <end position="24"/>
    </location>
</feature>
<comment type="caution">
    <text evidence="2">The sequence shown here is derived from an EMBL/GenBank/DDBJ whole genome shotgun (WGS) entry which is preliminary data.</text>
</comment>
<feature type="chain" id="PRO_5022699173" description="DUF1795 domain-containing protein" evidence="1">
    <location>
        <begin position="25"/>
        <end position="171"/>
    </location>
</feature>
<keyword evidence="1" id="KW-0732">Signal</keyword>
<evidence type="ECO:0000256" key="1">
    <source>
        <dbReference type="SAM" id="SignalP"/>
    </source>
</evidence>
<protein>
    <recommendedName>
        <fullName evidence="4">DUF1795 domain-containing protein</fullName>
    </recommendedName>
</protein>
<dbReference type="Proteomes" id="UP000321638">
    <property type="component" value="Unassembled WGS sequence"/>
</dbReference>
<dbReference type="RefSeq" id="WP_147848333.1">
    <property type="nucleotide sequence ID" value="NZ_VDUZ01000020.1"/>
</dbReference>
<evidence type="ECO:0000313" key="3">
    <source>
        <dbReference type="Proteomes" id="UP000321638"/>
    </source>
</evidence>
<organism evidence="2 3">
    <name type="scientific">Vineibacter terrae</name>
    <dbReference type="NCBI Taxonomy" id="2586908"/>
    <lineage>
        <taxon>Bacteria</taxon>
        <taxon>Pseudomonadati</taxon>
        <taxon>Pseudomonadota</taxon>
        <taxon>Alphaproteobacteria</taxon>
        <taxon>Hyphomicrobiales</taxon>
        <taxon>Vineibacter</taxon>
    </lineage>
</organism>
<gene>
    <name evidence="2" type="ORF">FHP25_17935</name>
</gene>
<dbReference type="EMBL" id="VDUZ01000020">
    <property type="protein sequence ID" value="TXL74086.1"/>
    <property type="molecule type" value="Genomic_DNA"/>
</dbReference>
<dbReference type="AlphaFoldDB" id="A0A5C8PJS1"/>
<evidence type="ECO:0000313" key="2">
    <source>
        <dbReference type="EMBL" id="TXL74086.1"/>
    </source>
</evidence>
<sequence>MSRIVCFAVGLTVALATWAGSAAAQQWQEYKPAGAGYRVEMPGKPAVTEREQQTPAGTVKFSFARLAQGQRGLLASHAVYQAGALPADPEQALDNARDGATKGGKLSSEKRLKVDGAPARRIVLENSGQVVNLLVVMKGNTLYQLLYHQPQGGEPTPDMERFLSSFALVKG</sequence>
<name>A0A5C8PJS1_9HYPH</name>
<accession>A0A5C8PJS1</accession>
<proteinExistence type="predicted"/>
<evidence type="ECO:0008006" key="4">
    <source>
        <dbReference type="Google" id="ProtNLM"/>
    </source>
</evidence>
<keyword evidence="3" id="KW-1185">Reference proteome</keyword>